<evidence type="ECO:0000313" key="2">
    <source>
        <dbReference type="EMBL" id="GAH64417.1"/>
    </source>
</evidence>
<accession>X1H4T9</accession>
<proteinExistence type="predicted"/>
<evidence type="ECO:0000256" key="1">
    <source>
        <dbReference type="SAM" id="Phobius"/>
    </source>
</evidence>
<feature type="transmembrane region" description="Helical" evidence="1">
    <location>
        <begin position="22"/>
        <end position="39"/>
    </location>
</feature>
<reference evidence="2" key="1">
    <citation type="journal article" date="2014" name="Front. Microbiol.">
        <title>High frequency of phylogenetically diverse reductive dehalogenase-homologous genes in deep subseafloor sedimentary metagenomes.</title>
        <authorList>
            <person name="Kawai M."/>
            <person name="Futagami T."/>
            <person name="Toyoda A."/>
            <person name="Takaki Y."/>
            <person name="Nishi S."/>
            <person name="Hori S."/>
            <person name="Arai W."/>
            <person name="Tsubouchi T."/>
            <person name="Morono Y."/>
            <person name="Uchiyama I."/>
            <person name="Ito T."/>
            <person name="Fujiyama A."/>
            <person name="Inagaki F."/>
            <person name="Takami H."/>
        </authorList>
    </citation>
    <scope>NUCLEOTIDE SEQUENCE</scope>
    <source>
        <strain evidence="2">Expedition CK06-06</strain>
    </source>
</reference>
<dbReference type="AlphaFoldDB" id="X1H4T9"/>
<dbReference type="EMBL" id="BARU01027899">
    <property type="protein sequence ID" value="GAH64417.1"/>
    <property type="molecule type" value="Genomic_DNA"/>
</dbReference>
<keyword evidence="1" id="KW-1133">Transmembrane helix</keyword>
<sequence length="115" mass="12430">MGPSLADNSTGSVDRQGKSARLYLYVGAAAVMLLIAALTRSETLTDWDSWEYAAMAARGRPSGLCLGRWWFLAPMRVAYRIGAALGVQPLHCYVPMRIAVALMSAGAVVALMHWT</sequence>
<feature type="transmembrane region" description="Helical" evidence="1">
    <location>
        <begin position="94"/>
        <end position="114"/>
    </location>
</feature>
<comment type="caution">
    <text evidence="2">The sequence shown here is derived from an EMBL/GenBank/DDBJ whole genome shotgun (WGS) entry which is preliminary data.</text>
</comment>
<keyword evidence="1" id="KW-0812">Transmembrane</keyword>
<protein>
    <submittedName>
        <fullName evidence="2">Uncharacterized protein</fullName>
    </submittedName>
</protein>
<feature type="non-terminal residue" evidence="2">
    <location>
        <position position="115"/>
    </location>
</feature>
<organism evidence="2">
    <name type="scientific">marine sediment metagenome</name>
    <dbReference type="NCBI Taxonomy" id="412755"/>
    <lineage>
        <taxon>unclassified sequences</taxon>
        <taxon>metagenomes</taxon>
        <taxon>ecological metagenomes</taxon>
    </lineage>
</organism>
<name>X1H4T9_9ZZZZ</name>
<keyword evidence="1" id="KW-0472">Membrane</keyword>
<gene>
    <name evidence="2" type="ORF">S03H2_44600</name>
</gene>